<gene>
    <name evidence="2" type="ORF">PCOR1329_LOCUS30295</name>
</gene>
<name>A0ABN9SKE1_9DINO</name>
<keyword evidence="3" id="KW-1185">Reference proteome</keyword>
<organism evidence="2 3">
    <name type="scientific">Prorocentrum cordatum</name>
    <dbReference type="NCBI Taxonomy" id="2364126"/>
    <lineage>
        <taxon>Eukaryota</taxon>
        <taxon>Sar</taxon>
        <taxon>Alveolata</taxon>
        <taxon>Dinophyceae</taxon>
        <taxon>Prorocentrales</taxon>
        <taxon>Prorocentraceae</taxon>
        <taxon>Prorocentrum</taxon>
    </lineage>
</organism>
<dbReference type="Proteomes" id="UP001189429">
    <property type="component" value="Unassembled WGS sequence"/>
</dbReference>
<proteinExistence type="predicted"/>
<evidence type="ECO:0000313" key="2">
    <source>
        <dbReference type="EMBL" id="CAK0832228.1"/>
    </source>
</evidence>
<accession>A0ABN9SKE1</accession>
<evidence type="ECO:0000256" key="1">
    <source>
        <dbReference type="SAM" id="MobiDB-lite"/>
    </source>
</evidence>
<sequence length="151" mass="16583">MAKVRAIQAGGTYPFDPAKPWGWVFCEAARGAQVWREDLEEKAVLLLNRTTNPADAVEGGAFTSQHQPLPARRARVFEIVPASPPREFHAAVSSASVDGLTTNRRRELELCQPFQRGACSCWTRWPVPEEPAPSASVRSLPPPRVPSALRA</sequence>
<feature type="region of interest" description="Disordered" evidence="1">
    <location>
        <begin position="129"/>
        <end position="151"/>
    </location>
</feature>
<reference evidence="2" key="1">
    <citation type="submission" date="2023-10" db="EMBL/GenBank/DDBJ databases">
        <authorList>
            <person name="Chen Y."/>
            <person name="Shah S."/>
            <person name="Dougan E. K."/>
            <person name="Thang M."/>
            <person name="Chan C."/>
        </authorList>
    </citation>
    <scope>NUCLEOTIDE SEQUENCE [LARGE SCALE GENOMIC DNA]</scope>
</reference>
<protein>
    <recommendedName>
        <fullName evidence="4">Alpha-galactosidase</fullName>
    </recommendedName>
</protein>
<evidence type="ECO:0008006" key="4">
    <source>
        <dbReference type="Google" id="ProtNLM"/>
    </source>
</evidence>
<comment type="caution">
    <text evidence="2">The sequence shown here is derived from an EMBL/GenBank/DDBJ whole genome shotgun (WGS) entry which is preliminary data.</text>
</comment>
<dbReference type="EMBL" id="CAUYUJ010011592">
    <property type="protein sequence ID" value="CAK0832228.1"/>
    <property type="molecule type" value="Genomic_DNA"/>
</dbReference>
<evidence type="ECO:0000313" key="3">
    <source>
        <dbReference type="Proteomes" id="UP001189429"/>
    </source>
</evidence>